<protein>
    <submittedName>
        <fullName evidence="1">Uncharacterized protein</fullName>
    </submittedName>
</protein>
<proteinExistence type="predicted"/>
<evidence type="ECO:0000313" key="2">
    <source>
        <dbReference type="Proteomes" id="UP001330184"/>
    </source>
</evidence>
<organism evidence="1 2">
    <name type="scientific">Flagellimonas marinaquae</name>
    <dbReference type="NCBI Taxonomy" id="254955"/>
    <lineage>
        <taxon>Bacteria</taxon>
        <taxon>Pseudomonadati</taxon>
        <taxon>Bacteroidota</taxon>
        <taxon>Flavobacteriia</taxon>
        <taxon>Flavobacteriales</taxon>
        <taxon>Flavobacteriaceae</taxon>
        <taxon>Flagellimonas</taxon>
    </lineage>
</organism>
<dbReference type="AlphaFoldDB" id="A0AA48HQN5"/>
<accession>A0AA48HQN5</accession>
<evidence type="ECO:0000313" key="1">
    <source>
        <dbReference type="EMBL" id="BDW93899.1"/>
    </source>
</evidence>
<keyword evidence="2" id="KW-1185">Reference proteome</keyword>
<sequence length="72" mass="8381">MEQNKELIFEVICDDESAIIKSIELYNKTYKTNFKLLEYILDEVNFVRISGNVQLSDIFQLGAIYSRLSANK</sequence>
<gene>
    <name evidence="1" type="ORF">MACH07_27310</name>
</gene>
<dbReference type="EMBL" id="AP027268">
    <property type="protein sequence ID" value="BDW93899.1"/>
    <property type="molecule type" value="Genomic_DNA"/>
</dbReference>
<name>A0AA48HQN5_9FLAO</name>
<reference evidence="1 2" key="1">
    <citation type="submission" date="2023-01" db="EMBL/GenBank/DDBJ databases">
        <title>Complete genome sequence of Muricauda aquimarina strain IFOP_LL357.</title>
        <authorList>
            <person name="Gajardo G."/>
            <person name="Ueki S."/>
            <person name="Maruyama F."/>
        </authorList>
    </citation>
    <scope>NUCLEOTIDE SEQUENCE [LARGE SCALE GENOMIC DNA]</scope>
    <source>
        <strain evidence="1 2">IFOP_LL357</strain>
    </source>
</reference>
<dbReference type="Proteomes" id="UP001330184">
    <property type="component" value="Chromosome"/>
</dbReference>